<evidence type="ECO:0000313" key="3">
    <source>
        <dbReference type="Proteomes" id="UP000800041"/>
    </source>
</evidence>
<dbReference type="Proteomes" id="UP000800041">
    <property type="component" value="Unassembled WGS sequence"/>
</dbReference>
<dbReference type="AlphaFoldDB" id="A0A6G1GMD5"/>
<accession>A0A6G1GMD5</accession>
<protein>
    <submittedName>
        <fullName evidence="2">Uncharacterized protein</fullName>
    </submittedName>
</protein>
<reference evidence="2" key="1">
    <citation type="journal article" date="2020" name="Stud. Mycol.">
        <title>101 Dothideomycetes genomes: a test case for predicting lifestyles and emergence of pathogens.</title>
        <authorList>
            <person name="Haridas S."/>
            <person name="Albert R."/>
            <person name="Binder M."/>
            <person name="Bloem J."/>
            <person name="Labutti K."/>
            <person name="Salamov A."/>
            <person name="Andreopoulos B."/>
            <person name="Baker S."/>
            <person name="Barry K."/>
            <person name="Bills G."/>
            <person name="Bluhm B."/>
            <person name="Cannon C."/>
            <person name="Castanera R."/>
            <person name="Culley D."/>
            <person name="Daum C."/>
            <person name="Ezra D."/>
            <person name="Gonzalez J."/>
            <person name="Henrissat B."/>
            <person name="Kuo A."/>
            <person name="Liang C."/>
            <person name="Lipzen A."/>
            <person name="Lutzoni F."/>
            <person name="Magnuson J."/>
            <person name="Mondo S."/>
            <person name="Nolan M."/>
            <person name="Ohm R."/>
            <person name="Pangilinan J."/>
            <person name="Park H.-J."/>
            <person name="Ramirez L."/>
            <person name="Alfaro M."/>
            <person name="Sun H."/>
            <person name="Tritt A."/>
            <person name="Yoshinaga Y."/>
            <person name="Zwiers L.-H."/>
            <person name="Turgeon B."/>
            <person name="Goodwin S."/>
            <person name="Spatafora J."/>
            <person name="Crous P."/>
            <person name="Grigoriev I."/>
        </authorList>
    </citation>
    <scope>NUCLEOTIDE SEQUENCE</scope>
    <source>
        <strain evidence="2">CBS 113979</strain>
    </source>
</reference>
<gene>
    <name evidence="2" type="ORF">K402DRAFT_398031</name>
</gene>
<evidence type="ECO:0000256" key="1">
    <source>
        <dbReference type="SAM" id="MobiDB-lite"/>
    </source>
</evidence>
<organism evidence="2 3">
    <name type="scientific">Aulographum hederae CBS 113979</name>
    <dbReference type="NCBI Taxonomy" id="1176131"/>
    <lineage>
        <taxon>Eukaryota</taxon>
        <taxon>Fungi</taxon>
        <taxon>Dikarya</taxon>
        <taxon>Ascomycota</taxon>
        <taxon>Pezizomycotina</taxon>
        <taxon>Dothideomycetes</taxon>
        <taxon>Pleosporomycetidae</taxon>
        <taxon>Aulographales</taxon>
        <taxon>Aulographaceae</taxon>
    </lineage>
</organism>
<feature type="compositionally biased region" description="Polar residues" evidence="1">
    <location>
        <begin position="1"/>
        <end position="24"/>
    </location>
</feature>
<dbReference type="EMBL" id="ML977190">
    <property type="protein sequence ID" value="KAF1981992.1"/>
    <property type="molecule type" value="Genomic_DNA"/>
</dbReference>
<feature type="region of interest" description="Disordered" evidence="1">
    <location>
        <begin position="1"/>
        <end position="25"/>
    </location>
</feature>
<keyword evidence="3" id="KW-1185">Reference proteome</keyword>
<evidence type="ECO:0000313" key="2">
    <source>
        <dbReference type="EMBL" id="KAF1981992.1"/>
    </source>
</evidence>
<proteinExistence type="predicted"/>
<sequence length="199" mass="21757">MTEQTKGLQQDKAQLGSANGNTETRAGVANNIGRATSDCHIENISSVKQSPAQSSHFPGKEGSLSCKVSSGKAYKESLGARFTRRGPQHQERVDIRDENATGITQGTARTIQQAQMLAEQEQACWRRRGSFCELLCVFVWGHGTSRKSVTCPRCITNARAIFQRRGLPRKDSFRKGLRGLDEKSCGSVRAESGELQSGL</sequence>
<name>A0A6G1GMD5_9PEZI</name>